<evidence type="ECO:0000256" key="1">
    <source>
        <dbReference type="ARBA" id="ARBA00004123"/>
    </source>
</evidence>
<dbReference type="EMBL" id="JAKOGI010000081">
    <property type="protein sequence ID" value="KAJ8445032.1"/>
    <property type="molecule type" value="Genomic_DNA"/>
</dbReference>
<reference evidence="5" key="1">
    <citation type="submission" date="2022-04" db="EMBL/GenBank/DDBJ databases">
        <title>Carnegiea gigantea Genome sequencing and assembly v2.</title>
        <authorList>
            <person name="Copetti D."/>
            <person name="Sanderson M.J."/>
            <person name="Burquez A."/>
            <person name="Wojciechowski M.F."/>
        </authorList>
    </citation>
    <scope>NUCLEOTIDE SEQUENCE</scope>
    <source>
        <strain evidence="5">SGP5-SGP5p</strain>
        <tissue evidence="5">Aerial part</tissue>
    </source>
</reference>
<comment type="subcellular location">
    <subcellularLocation>
        <location evidence="1">Nucleus</location>
    </subcellularLocation>
</comment>
<dbReference type="Proteomes" id="UP001153076">
    <property type="component" value="Unassembled WGS sequence"/>
</dbReference>
<proteinExistence type="inferred from homology"/>
<sequence>MAAFDHVRDLYDVALKPRLLRSLLKEQIPDETCPFRNPSELASIVSIVKTHDLLSESVPDSADQKHVSSWRSERFLASYSDWFNVLLQHIQPSGVPQLVKVASCAAVSDLLTRLDTFSNLKKEGNAQAGKLVQPILKILNEDATEAVLVSIYSIFCLEVTLRTQKEVDSLALAQTFPHTVVFLMCDGNETGKHNFPPADGNDH</sequence>
<dbReference type="GO" id="GO:0006364">
    <property type="term" value="P:rRNA processing"/>
    <property type="evidence" value="ECO:0007669"/>
    <property type="project" value="TreeGrafter"/>
</dbReference>
<dbReference type="InterPro" id="IPR012583">
    <property type="entry name" value="RIX1_N"/>
</dbReference>
<dbReference type="Pfam" id="PF08167">
    <property type="entry name" value="RIX1"/>
    <property type="match status" value="1"/>
</dbReference>
<gene>
    <name evidence="5" type="ORF">Cgig2_022552</name>
</gene>
<organism evidence="5 6">
    <name type="scientific">Carnegiea gigantea</name>
    <dbReference type="NCBI Taxonomy" id="171969"/>
    <lineage>
        <taxon>Eukaryota</taxon>
        <taxon>Viridiplantae</taxon>
        <taxon>Streptophyta</taxon>
        <taxon>Embryophyta</taxon>
        <taxon>Tracheophyta</taxon>
        <taxon>Spermatophyta</taxon>
        <taxon>Magnoliopsida</taxon>
        <taxon>eudicotyledons</taxon>
        <taxon>Gunneridae</taxon>
        <taxon>Pentapetalae</taxon>
        <taxon>Caryophyllales</taxon>
        <taxon>Cactineae</taxon>
        <taxon>Cactaceae</taxon>
        <taxon>Cactoideae</taxon>
        <taxon>Echinocereeae</taxon>
        <taxon>Carnegiea</taxon>
    </lineage>
</organism>
<dbReference type="AlphaFoldDB" id="A0A9Q1QJZ3"/>
<feature type="domain" description="Pre-rRNA-processing protein RIX1 N-terminal" evidence="4">
    <location>
        <begin position="72"/>
        <end position="154"/>
    </location>
</feature>
<accession>A0A9Q1QJZ3</accession>
<dbReference type="GO" id="GO:0005634">
    <property type="term" value="C:nucleus"/>
    <property type="evidence" value="ECO:0007669"/>
    <property type="project" value="UniProtKB-SubCell"/>
</dbReference>
<dbReference type="PANTHER" id="PTHR34105:SF1">
    <property type="entry name" value="PROLINE-, GLUTAMIC ACID- AND LEUCINE-RICH PROTEIN 1"/>
    <property type="match status" value="1"/>
</dbReference>
<evidence type="ECO:0000256" key="2">
    <source>
        <dbReference type="ARBA" id="ARBA00010511"/>
    </source>
</evidence>
<dbReference type="PANTHER" id="PTHR34105">
    <property type="entry name" value="PROLINE-, GLUTAMIC ACID- AND LEUCINE-RICH PROTEIN 1"/>
    <property type="match status" value="1"/>
</dbReference>
<dbReference type="OrthoDB" id="1735771at2759"/>
<evidence type="ECO:0000313" key="6">
    <source>
        <dbReference type="Proteomes" id="UP001153076"/>
    </source>
</evidence>
<protein>
    <recommendedName>
        <fullName evidence="4">Pre-rRNA-processing protein RIX1 N-terminal domain-containing protein</fullName>
    </recommendedName>
</protein>
<keyword evidence="3" id="KW-0539">Nucleus</keyword>
<name>A0A9Q1QJZ3_9CARY</name>
<comment type="caution">
    <text evidence="5">The sequence shown here is derived from an EMBL/GenBank/DDBJ whole genome shotgun (WGS) entry which is preliminary data.</text>
</comment>
<keyword evidence="6" id="KW-1185">Reference proteome</keyword>
<evidence type="ECO:0000256" key="3">
    <source>
        <dbReference type="ARBA" id="ARBA00023242"/>
    </source>
</evidence>
<comment type="similarity">
    <text evidence="2">Belongs to the RIX1/PELP1 family.</text>
</comment>
<evidence type="ECO:0000313" key="5">
    <source>
        <dbReference type="EMBL" id="KAJ8445032.1"/>
    </source>
</evidence>
<evidence type="ECO:0000259" key="4">
    <source>
        <dbReference type="Pfam" id="PF08167"/>
    </source>
</evidence>